<gene>
    <name evidence="10" type="primary">Contig9531.g10190</name>
    <name evidence="10" type="ORF">STYLEM_9056</name>
</gene>
<dbReference type="Proteomes" id="UP000039865">
    <property type="component" value="Unassembled WGS sequence"/>
</dbReference>
<accession>A0A078ACS6</accession>
<organism evidence="10 11">
    <name type="scientific">Stylonychia lemnae</name>
    <name type="common">Ciliate</name>
    <dbReference type="NCBI Taxonomy" id="5949"/>
    <lineage>
        <taxon>Eukaryota</taxon>
        <taxon>Sar</taxon>
        <taxon>Alveolata</taxon>
        <taxon>Ciliophora</taxon>
        <taxon>Intramacronucleata</taxon>
        <taxon>Spirotrichea</taxon>
        <taxon>Stichotrichia</taxon>
        <taxon>Sporadotrichida</taxon>
        <taxon>Oxytrichidae</taxon>
        <taxon>Stylonychinae</taxon>
        <taxon>Stylonychia</taxon>
    </lineage>
</organism>
<dbReference type="PRINTS" id="PR00799">
    <property type="entry name" value="TRANSAMINASE"/>
</dbReference>
<comment type="subunit">
    <text evidence="3">Homodimer.</text>
</comment>
<dbReference type="InParanoid" id="A0A078ACS6"/>
<evidence type="ECO:0000313" key="10">
    <source>
        <dbReference type="EMBL" id="CDW80060.1"/>
    </source>
</evidence>
<evidence type="ECO:0000259" key="9">
    <source>
        <dbReference type="Pfam" id="PF00155"/>
    </source>
</evidence>
<dbReference type="EC" id="2.6.1.1" evidence="4"/>
<reference evidence="10 11" key="1">
    <citation type="submission" date="2014-06" db="EMBL/GenBank/DDBJ databases">
        <authorList>
            <person name="Swart Estienne"/>
        </authorList>
    </citation>
    <scope>NUCLEOTIDE SEQUENCE [LARGE SCALE GENOMIC DNA]</scope>
    <source>
        <strain evidence="10 11">130c</strain>
    </source>
</reference>
<dbReference type="SUPFAM" id="SSF53383">
    <property type="entry name" value="PLP-dependent transferases"/>
    <property type="match status" value="1"/>
</dbReference>
<dbReference type="AlphaFoldDB" id="A0A078ACS6"/>
<evidence type="ECO:0000256" key="8">
    <source>
        <dbReference type="ARBA" id="ARBA00030923"/>
    </source>
</evidence>
<dbReference type="PANTHER" id="PTHR11879">
    <property type="entry name" value="ASPARTATE AMINOTRANSFERASE"/>
    <property type="match status" value="1"/>
</dbReference>
<dbReference type="PANTHER" id="PTHR11879:SF22">
    <property type="entry name" value="ASPARTATE AMINOTRANSFERASE, MITOCHONDRIAL"/>
    <property type="match status" value="1"/>
</dbReference>
<proteinExistence type="inferred from homology"/>
<dbReference type="FunFam" id="3.40.640.10:FF:000015">
    <property type="entry name" value="Aspartate aminotransferase"/>
    <property type="match status" value="1"/>
</dbReference>
<dbReference type="InterPro" id="IPR000796">
    <property type="entry name" value="Asp_trans"/>
</dbReference>
<evidence type="ECO:0000256" key="3">
    <source>
        <dbReference type="ARBA" id="ARBA00011738"/>
    </source>
</evidence>
<dbReference type="EMBL" id="CCKQ01008599">
    <property type="protein sequence ID" value="CDW80060.1"/>
    <property type="molecule type" value="Genomic_DNA"/>
</dbReference>
<evidence type="ECO:0000256" key="6">
    <source>
        <dbReference type="ARBA" id="ARBA00022679"/>
    </source>
</evidence>
<dbReference type="Gene3D" id="3.40.640.10">
    <property type="entry name" value="Type I PLP-dependent aspartate aminotransferase-like (Major domain)"/>
    <property type="match status" value="1"/>
</dbReference>
<evidence type="ECO:0000256" key="7">
    <source>
        <dbReference type="ARBA" id="ARBA00022898"/>
    </source>
</evidence>
<name>A0A078ACS6_STYLE</name>
<dbReference type="Gene3D" id="3.90.1150.10">
    <property type="entry name" value="Aspartate Aminotransferase, domain 1"/>
    <property type="match status" value="1"/>
</dbReference>
<protein>
    <recommendedName>
        <fullName evidence="4">aspartate transaminase</fullName>
        <ecNumber evidence="4">2.6.1.1</ecNumber>
    </recommendedName>
    <alternativeName>
        <fullName evidence="8">Transaminase A</fullName>
    </alternativeName>
</protein>
<comment type="cofactor">
    <cofactor evidence="1">
        <name>pyridoxal 5'-phosphate</name>
        <dbReference type="ChEBI" id="CHEBI:597326"/>
    </cofactor>
</comment>
<dbReference type="OrthoDB" id="6752799at2759"/>
<keyword evidence="5 10" id="KW-0032">Aminotransferase</keyword>
<dbReference type="GO" id="GO:0030170">
    <property type="term" value="F:pyridoxal phosphate binding"/>
    <property type="evidence" value="ECO:0007669"/>
    <property type="project" value="InterPro"/>
</dbReference>
<dbReference type="NCBIfam" id="NF006719">
    <property type="entry name" value="PRK09257.1"/>
    <property type="match status" value="1"/>
</dbReference>
<dbReference type="InterPro" id="IPR015422">
    <property type="entry name" value="PyrdxlP-dep_Trfase_small"/>
</dbReference>
<dbReference type="InterPro" id="IPR015421">
    <property type="entry name" value="PyrdxlP-dep_Trfase_major"/>
</dbReference>
<evidence type="ECO:0000256" key="4">
    <source>
        <dbReference type="ARBA" id="ARBA00012753"/>
    </source>
</evidence>
<comment type="similarity">
    <text evidence="2">Belongs to the class-I pyridoxal-phosphate-dependent aminotransferase family.</text>
</comment>
<dbReference type="GO" id="GO:0006520">
    <property type="term" value="P:amino acid metabolic process"/>
    <property type="evidence" value="ECO:0007669"/>
    <property type="project" value="InterPro"/>
</dbReference>
<dbReference type="CDD" id="cd00609">
    <property type="entry name" value="AAT_like"/>
    <property type="match status" value="1"/>
</dbReference>
<dbReference type="InterPro" id="IPR015424">
    <property type="entry name" value="PyrdxlP-dep_Trfase"/>
</dbReference>
<evidence type="ECO:0000313" key="11">
    <source>
        <dbReference type="Proteomes" id="UP000039865"/>
    </source>
</evidence>
<keyword evidence="11" id="KW-1185">Reference proteome</keyword>
<keyword evidence="6 10" id="KW-0808">Transferase</keyword>
<dbReference type="Pfam" id="PF00155">
    <property type="entry name" value="Aminotran_1_2"/>
    <property type="match status" value="1"/>
</dbReference>
<feature type="domain" description="Aminotransferase class I/classII large" evidence="9">
    <location>
        <begin position="48"/>
        <end position="414"/>
    </location>
</feature>
<evidence type="ECO:0000256" key="1">
    <source>
        <dbReference type="ARBA" id="ARBA00001933"/>
    </source>
</evidence>
<keyword evidence="7" id="KW-0663">Pyridoxal phosphate</keyword>
<dbReference type="OMA" id="MQAVSVK"/>
<evidence type="ECO:0000256" key="5">
    <source>
        <dbReference type="ARBA" id="ARBA00022576"/>
    </source>
</evidence>
<dbReference type="InterPro" id="IPR004839">
    <property type="entry name" value="Aminotransferase_I/II_large"/>
</dbReference>
<dbReference type="GO" id="GO:0004069">
    <property type="term" value="F:L-aspartate:2-oxoglutarate aminotransferase activity"/>
    <property type="evidence" value="ECO:0007669"/>
    <property type="project" value="UniProtKB-EC"/>
</dbReference>
<sequence>MERLEQINQHFAPQATKFGVNNFVHVQQAPADPILSLTTGFKNDKDPKKVNLGVGAYRDNNGKPYVFPIVKKVEQQIVNDPTLDKEYAPIEGVADFITGSRQVAFGWDHPDVNSGRVVTCQTLSGTGALKVVGDFLKKFRNAPIYISKPTWANHNAIFQSSGLEVREYTYYCPKSKGLNLDGMLKDLANAQPGSIVLLHACAHNPTGVDPTPEQWHKIAQVMKENDLFPYFDVAYQGFASGDLATDGYGMSHFIKEGFQMVIAQSFAKTMGLYGERTGALHVVCSDNATAEKVLSQVKIVIRSNYSSPPVHGARIAGKILTNPENRAQWLTELKAVTERMNSMRHALKASLVKNGCKGNWDHVTSQIGMFSFLGLTVKQCETMISKHHIYMTSNGRISVAGLTTANVDYVANAIKDVVDNVQ</sequence>
<dbReference type="FunFam" id="3.90.1150.10:FF:000001">
    <property type="entry name" value="Aspartate aminotransferase"/>
    <property type="match status" value="1"/>
</dbReference>
<dbReference type="FunCoup" id="A0A078ACS6">
    <property type="interactions" value="281"/>
</dbReference>
<evidence type="ECO:0000256" key="2">
    <source>
        <dbReference type="ARBA" id="ARBA00007441"/>
    </source>
</evidence>